<dbReference type="EMBL" id="VIEB01000312">
    <property type="protein sequence ID" value="TQD95520.1"/>
    <property type="molecule type" value="Genomic_DNA"/>
</dbReference>
<keyword evidence="2" id="KW-1185">Reference proteome</keyword>
<protein>
    <submittedName>
        <fullName evidence="1">Uncharacterized protein</fullName>
    </submittedName>
</protein>
<dbReference type="STRING" id="106549.A0A540M9U0"/>
<organism evidence="1 2">
    <name type="scientific">Malus baccata</name>
    <name type="common">Siberian crab apple</name>
    <name type="synonym">Pyrus baccata</name>
    <dbReference type="NCBI Taxonomy" id="106549"/>
    <lineage>
        <taxon>Eukaryota</taxon>
        <taxon>Viridiplantae</taxon>
        <taxon>Streptophyta</taxon>
        <taxon>Embryophyta</taxon>
        <taxon>Tracheophyta</taxon>
        <taxon>Spermatophyta</taxon>
        <taxon>Magnoliopsida</taxon>
        <taxon>eudicotyledons</taxon>
        <taxon>Gunneridae</taxon>
        <taxon>Pentapetalae</taxon>
        <taxon>rosids</taxon>
        <taxon>fabids</taxon>
        <taxon>Rosales</taxon>
        <taxon>Rosaceae</taxon>
        <taxon>Amygdaloideae</taxon>
        <taxon>Maleae</taxon>
        <taxon>Malus</taxon>
    </lineage>
</organism>
<evidence type="ECO:0000313" key="1">
    <source>
        <dbReference type="EMBL" id="TQD95520.1"/>
    </source>
</evidence>
<reference evidence="1 2" key="1">
    <citation type="journal article" date="2019" name="G3 (Bethesda)">
        <title>Sequencing of a Wild Apple (Malus baccata) Genome Unravels the Differences Between Cultivated and Wild Apple Species Regarding Disease Resistance and Cold Tolerance.</title>
        <authorList>
            <person name="Chen X."/>
        </authorList>
    </citation>
    <scope>NUCLEOTIDE SEQUENCE [LARGE SCALE GENOMIC DNA]</scope>
    <source>
        <strain evidence="2">cv. Shandingzi</strain>
        <tissue evidence="1">Leaves</tissue>
    </source>
</reference>
<proteinExistence type="predicted"/>
<gene>
    <name evidence="1" type="ORF">C1H46_018876</name>
</gene>
<dbReference type="Proteomes" id="UP000315295">
    <property type="component" value="Unassembled WGS sequence"/>
</dbReference>
<dbReference type="AlphaFoldDB" id="A0A540M9U0"/>
<comment type="caution">
    <text evidence="1">The sequence shown here is derived from an EMBL/GenBank/DDBJ whole genome shotgun (WGS) entry which is preliminary data.</text>
</comment>
<feature type="non-terminal residue" evidence="1">
    <location>
        <position position="1"/>
    </location>
</feature>
<name>A0A540M9U0_MALBA</name>
<accession>A0A540M9U0</accession>
<evidence type="ECO:0000313" key="2">
    <source>
        <dbReference type="Proteomes" id="UP000315295"/>
    </source>
</evidence>
<sequence>FSFTLLGCVAGVGLLKKIGFKGSFANAGSSAKERMMVWELECRNSTFTLFVHYIVFTISSSTFFNAGVAGCCIGLALSFPGLYKQQPALAQPFSVRKKSEQVRPLVLPLQLSLPGELKAGFTFFCNSFKNLKKGTSHLA</sequence>